<dbReference type="RefSeq" id="WP_201950026.1">
    <property type="nucleotide sequence ID" value="NZ_JAERRJ010000008.1"/>
</dbReference>
<evidence type="ECO:0000313" key="7">
    <source>
        <dbReference type="EMBL" id="MBL1077238.1"/>
    </source>
</evidence>
<dbReference type="Proteomes" id="UP000602198">
    <property type="component" value="Unassembled WGS sequence"/>
</dbReference>
<feature type="compositionally biased region" description="Basic and acidic residues" evidence="5">
    <location>
        <begin position="1"/>
        <end position="12"/>
    </location>
</feature>
<evidence type="ECO:0000256" key="3">
    <source>
        <dbReference type="ARBA" id="ARBA00023163"/>
    </source>
</evidence>
<dbReference type="InterPro" id="IPR041678">
    <property type="entry name" value="TetR_C_16"/>
</dbReference>
<keyword evidence="2 4" id="KW-0238">DNA-binding</keyword>
<dbReference type="SUPFAM" id="SSF46689">
    <property type="entry name" value="Homeodomain-like"/>
    <property type="match status" value="1"/>
</dbReference>
<organism evidence="7 8">
    <name type="scientific">Nocardia acididurans</name>
    <dbReference type="NCBI Taxonomy" id="2802282"/>
    <lineage>
        <taxon>Bacteria</taxon>
        <taxon>Bacillati</taxon>
        <taxon>Actinomycetota</taxon>
        <taxon>Actinomycetes</taxon>
        <taxon>Mycobacteriales</taxon>
        <taxon>Nocardiaceae</taxon>
        <taxon>Nocardia</taxon>
    </lineage>
</organism>
<evidence type="ECO:0000313" key="8">
    <source>
        <dbReference type="Proteomes" id="UP000602198"/>
    </source>
</evidence>
<name>A0ABS1M9C2_9NOCA</name>
<keyword evidence="1" id="KW-0805">Transcription regulation</keyword>
<feature type="DNA-binding region" description="H-T-H motif" evidence="4">
    <location>
        <begin position="40"/>
        <end position="59"/>
    </location>
</feature>
<comment type="caution">
    <text evidence="7">The sequence shown here is derived from an EMBL/GenBank/DDBJ whole genome shotgun (WGS) entry which is preliminary data.</text>
</comment>
<dbReference type="Pfam" id="PF00440">
    <property type="entry name" value="TetR_N"/>
    <property type="match status" value="1"/>
</dbReference>
<evidence type="ECO:0000256" key="2">
    <source>
        <dbReference type="ARBA" id="ARBA00023125"/>
    </source>
</evidence>
<evidence type="ECO:0000259" key="6">
    <source>
        <dbReference type="PROSITE" id="PS50977"/>
    </source>
</evidence>
<feature type="region of interest" description="Disordered" evidence="5">
    <location>
        <begin position="1"/>
        <end position="20"/>
    </location>
</feature>
<gene>
    <name evidence="7" type="ORF">JK358_22825</name>
</gene>
<dbReference type="InterPro" id="IPR036271">
    <property type="entry name" value="Tet_transcr_reg_TetR-rel_C_sf"/>
</dbReference>
<keyword evidence="3" id="KW-0804">Transcription</keyword>
<dbReference type="PANTHER" id="PTHR30055">
    <property type="entry name" value="HTH-TYPE TRANSCRIPTIONAL REGULATOR RUTR"/>
    <property type="match status" value="1"/>
</dbReference>
<dbReference type="InterPro" id="IPR001647">
    <property type="entry name" value="HTH_TetR"/>
</dbReference>
<evidence type="ECO:0000256" key="4">
    <source>
        <dbReference type="PROSITE-ProRule" id="PRU00335"/>
    </source>
</evidence>
<evidence type="ECO:0000256" key="1">
    <source>
        <dbReference type="ARBA" id="ARBA00023015"/>
    </source>
</evidence>
<dbReference type="PANTHER" id="PTHR30055:SF234">
    <property type="entry name" value="HTH-TYPE TRANSCRIPTIONAL REGULATOR BETI"/>
    <property type="match status" value="1"/>
</dbReference>
<dbReference type="PRINTS" id="PR00455">
    <property type="entry name" value="HTHTETR"/>
</dbReference>
<reference evidence="7 8" key="1">
    <citation type="submission" date="2021-01" db="EMBL/GenBank/DDBJ databases">
        <title>WGS of actinomycetes isolated from Thailand.</title>
        <authorList>
            <person name="Thawai C."/>
        </authorList>
    </citation>
    <scope>NUCLEOTIDE SEQUENCE [LARGE SCALE GENOMIC DNA]</scope>
    <source>
        <strain evidence="7 8">LPG 2</strain>
    </source>
</reference>
<dbReference type="SUPFAM" id="SSF48498">
    <property type="entry name" value="Tetracyclin repressor-like, C-terminal domain"/>
    <property type="match status" value="1"/>
</dbReference>
<dbReference type="PROSITE" id="PS50977">
    <property type="entry name" value="HTH_TETR_2"/>
    <property type="match status" value="1"/>
</dbReference>
<proteinExistence type="predicted"/>
<dbReference type="InterPro" id="IPR009057">
    <property type="entry name" value="Homeodomain-like_sf"/>
</dbReference>
<sequence length="198" mass="21885">MLDHMADKDPPRRRNAGRTRSDLLAAAVDRLAHYGYDRTSVRDVAHDAGVDPALVYRYFGTKDALFEEAVRHRGGIDVRQCDSLDQSVRVILDHLTTASDSTSIDQLTLLLHSASHDEAVRLLRDRLHIDFNDGLAAQLSGTDAELRAELIASLVLGVTLLRGTLHTRAIEAAAPEQLRFYLEKAICSLADEPTDPPH</sequence>
<feature type="domain" description="HTH tetR-type" evidence="6">
    <location>
        <begin position="17"/>
        <end position="77"/>
    </location>
</feature>
<dbReference type="EMBL" id="JAERRJ010000008">
    <property type="protein sequence ID" value="MBL1077238.1"/>
    <property type="molecule type" value="Genomic_DNA"/>
</dbReference>
<evidence type="ECO:0000256" key="5">
    <source>
        <dbReference type="SAM" id="MobiDB-lite"/>
    </source>
</evidence>
<accession>A0ABS1M9C2</accession>
<dbReference type="InterPro" id="IPR050109">
    <property type="entry name" value="HTH-type_TetR-like_transc_reg"/>
</dbReference>
<dbReference type="Pfam" id="PF17920">
    <property type="entry name" value="TetR_C_16"/>
    <property type="match status" value="1"/>
</dbReference>
<keyword evidence="8" id="KW-1185">Reference proteome</keyword>
<protein>
    <submittedName>
        <fullName evidence="7">TetR/AcrR family transcriptional regulator</fullName>
    </submittedName>
</protein>
<dbReference type="Gene3D" id="1.10.357.10">
    <property type="entry name" value="Tetracycline Repressor, domain 2"/>
    <property type="match status" value="1"/>
</dbReference>